<dbReference type="RefSeq" id="WP_188527914.1">
    <property type="nucleotide sequence ID" value="NZ_BMGR01000001.1"/>
</dbReference>
<evidence type="ECO:0000256" key="2">
    <source>
        <dbReference type="RuleBase" id="RU000363"/>
    </source>
</evidence>
<evidence type="ECO:0000256" key="1">
    <source>
        <dbReference type="ARBA" id="ARBA00006484"/>
    </source>
</evidence>
<organism evidence="3 4">
    <name type="scientific">Paenibacillus abyssi</name>
    <dbReference type="NCBI Taxonomy" id="1340531"/>
    <lineage>
        <taxon>Bacteria</taxon>
        <taxon>Bacillati</taxon>
        <taxon>Bacillota</taxon>
        <taxon>Bacilli</taxon>
        <taxon>Bacillales</taxon>
        <taxon>Paenibacillaceae</taxon>
        <taxon>Paenibacillus</taxon>
    </lineage>
</organism>
<dbReference type="SUPFAM" id="SSF51735">
    <property type="entry name" value="NAD(P)-binding Rossmann-fold domains"/>
    <property type="match status" value="1"/>
</dbReference>
<comment type="caution">
    <text evidence="3">The sequence shown here is derived from an EMBL/GenBank/DDBJ whole genome shotgun (WGS) entry which is preliminary data.</text>
</comment>
<reference evidence="3" key="2">
    <citation type="submission" date="2020-09" db="EMBL/GenBank/DDBJ databases">
        <authorList>
            <person name="Sun Q."/>
            <person name="Zhou Y."/>
        </authorList>
    </citation>
    <scope>NUCLEOTIDE SEQUENCE</scope>
    <source>
        <strain evidence="3">CGMCC 1.12987</strain>
    </source>
</reference>
<protein>
    <submittedName>
        <fullName evidence="3">3-oxoacyl-ACP reductase</fullName>
    </submittedName>
</protein>
<dbReference type="InterPro" id="IPR002347">
    <property type="entry name" value="SDR_fam"/>
</dbReference>
<dbReference type="PANTHER" id="PTHR42879:SF2">
    <property type="entry name" value="3-OXOACYL-[ACYL-CARRIER-PROTEIN] REDUCTASE FABG"/>
    <property type="match status" value="1"/>
</dbReference>
<gene>
    <name evidence="3" type="ORF">GCM10010916_00710</name>
</gene>
<reference evidence="3" key="1">
    <citation type="journal article" date="2014" name="Int. J. Syst. Evol. Microbiol.">
        <title>Complete genome sequence of Corynebacterium casei LMG S-19264T (=DSM 44701T), isolated from a smear-ripened cheese.</title>
        <authorList>
            <consortium name="US DOE Joint Genome Institute (JGI-PGF)"/>
            <person name="Walter F."/>
            <person name="Albersmeier A."/>
            <person name="Kalinowski J."/>
            <person name="Ruckert C."/>
        </authorList>
    </citation>
    <scope>NUCLEOTIDE SEQUENCE</scope>
    <source>
        <strain evidence="3">CGMCC 1.12987</strain>
    </source>
</reference>
<dbReference type="PANTHER" id="PTHR42879">
    <property type="entry name" value="3-OXOACYL-(ACYL-CARRIER-PROTEIN) REDUCTASE"/>
    <property type="match status" value="1"/>
</dbReference>
<dbReference type="InterPro" id="IPR036291">
    <property type="entry name" value="NAD(P)-bd_dom_sf"/>
</dbReference>
<keyword evidence="4" id="KW-1185">Reference proteome</keyword>
<comment type="similarity">
    <text evidence="1 2">Belongs to the short-chain dehydrogenases/reductases (SDR) family.</text>
</comment>
<accession>A0A917CGP1</accession>
<dbReference type="EMBL" id="BMGR01000001">
    <property type="protein sequence ID" value="GGF87231.1"/>
    <property type="molecule type" value="Genomic_DNA"/>
</dbReference>
<dbReference type="Pfam" id="PF00106">
    <property type="entry name" value="adh_short"/>
    <property type="match status" value="1"/>
</dbReference>
<name>A0A917CGP1_9BACL</name>
<proteinExistence type="inferred from homology"/>
<sequence length="225" mass="24531">MRKKTALVIGGLKGIGQAISSGLAAQGFVTYATSRDSHEGEEAGIVPLRMDVTNETEVNSVFQLIQEKHDSLDVLVNNAGISLPGPFQEADEKDWEAVFKTNVFGPFLCTKKAFPLMEKAGGRIINISSIMTKRPLSQQSIYTSSKQALEGMGKVLAEEWYRYGIMTTNINLGATYTDLWKGVEGFSSDDMLSVNDVARVVSFIATTPLHVRIDDLTLTPPKGVL</sequence>
<dbReference type="InterPro" id="IPR050259">
    <property type="entry name" value="SDR"/>
</dbReference>
<dbReference type="Gene3D" id="3.40.50.720">
    <property type="entry name" value="NAD(P)-binding Rossmann-like Domain"/>
    <property type="match status" value="1"/>
</dbReference>
<dbReference type="InterPro" id="IPR020904">
    <property type="entry name" value="Sc_DH/Rdtase_CS"/>
</dbReference>
<dbReference type="PROSITE" id="PS00061">
    <property type="entry name" value="ADH_SHORT"/>
    <property type="match status" value="1"/>
</dbReference>
<dbReference type="GO" id="GO:0032787">
    <property type="term" value="P:monocarboxylic acid metabolic process"/>
    <property type="evidence" value="ECO:0007669"/>
    <property type="project" value="UniProtKB-ARBA"/>
</dbReference>
<evidence type="ECO:0000313" key="4">
    <source>
        <dbReference type="Proteomes" id="UP000644756"/>
    </source>
</evidence>
<dbReference type="PRINTS" id="PR00080">
    <property type="entry name" value="SDRFAMILY"/>
</dbReference>
<dbReference type="CDD" id="cd05233">
    <property type="entry name" value="SDR_c"/>
    <property type="match status" value="1"/>
</dbReference>
<dbReference type="AlphaFoldDB" id="A0A917CGP1"/>
<dbReference type="Proteomes" id="UP000644756">
    <property type="component" value="Unassembled WGS sequence"/>
</dbReference>
<dbReference type="PRINTS" id="PR00081">
    <property type="entry name" value="GDHRDH"/>
</dbReference>
<evidence type="ECO:0000313" key="3">
    <source>
        <dbReference type="EMBL" id="GGF87231.1"/>
    </source>
</evidence>